<evidence type="ECO:0000256" key="1">
    <source>
        <dbReference type="SAM" id="MobiDB-lite"/>
    </source>
</evidence>
<dbReference type="AlphaFoldDB" id="A0A7Z0GNA9"/>
<dbReference type="Gene3D" id="3.10.450.40">
    <property type="match status" value="1"/>
</dbReference>
<dbReference type="Proteomes" id="UP000535437">
    <property type="component" value="Unassembled WGS sequence"/>
</dbReference>
<sequence>MQKNTHDDHERSPQAPSEHVPSKEHTMTPASRTLSPATITGLSVAALAALALTACGPDDTLDTSGDGEPNSTVTIGTEDEDAADDAQGEADETDPAEDADATAEEDPAEEDEPSASGEDHPLYGGLETVQAEYPDGVVFEVESDDDRYEWHISVDGIERELHTEKASGEIVHTEDDDAPDSDDLREIDAIEIDIAEAFQTAEEHAGDPAGAFVDEAQLDTEGGDVVWDIELDNGREIAVDVTSAEVIHIDD</sequence>
<reference evidence="2 3" key="1">
    <citation type="submission" date="2020-07" db="EMBL/GenBank/DDBJ databases">
        <title>Sequencing the genomes of 1000 actinobacteria strains.</title>
        <authorList>
            <person name="Klenk H.-P."/>
        </authorList>
    </citation>
    <scope>NUCLEOTIDE SEQUENCE [LARGE SCALE GENOMIC DNA]</scope>
    <source>
        <strain evidence="2 3">DSM 15475</strain>
    </source>
</reference>
<feature type="compositionally biased region" description="Basic and acidic residues" evidence="1">
    <location>
        <begin position="1"/>
        <end position="12"/>
    </location>
</feature>
<accession>A0A7Z0GNA9</accession>
<feature type="region of interest" description="Disordered" evidence="1">
    <location>
        <begin position="56"/>
        <end position="131"/>
    </location>
</feature>
<name>A0A7Z0GNA9_9MICC</name>
<gene>
    <name evidence="2" type="ORF">HNR09_002583</name>
</gene>
<evidence type="ECO:0000313" key="2">
    <source>
        <dbReference type="EMBL" id="NYJ79172.1"/>
    </source>
</evidence>
<dbReference type="RefSeq" id="WP_179542430.1">
    <property type="nucleotide sequence ID" value="NZ_BAAALL010000001.1"/>
</dbReference>
<keyword evidence="3" id="KW-1185">Reference proteome</keyword>
<proteinExistence type="predicted"/>
<comment type="caution">
    <text evidence="2">The sequence shown here is derived from an EMBL/GenBank/DDBJ whole genome shotgun (WGS) entry which is preliminary data.</text>
</comment>
<evidence type="ECO:0000313" key="3">
    <source>
        <dbReference type="Proteomes" id="UP000535437"/>
    </source>
</evidence>
<protein>
    <submittedName>
        <fullName evidence="2">Putative membrane protein YkoI</fullName>
    </submittedName>
</protein>
<dbReference type="EMBL" id="JACCFY010000001">
    <property type="protein sequence ID" value="NYJ79172.1"/>
    <property type="molecule type" value="Genomic_DNA"/>
</dbReference>
<feature type="compositionally biased region" description="Acidic residues" evidence="1">
    <location>
        <begin position="77"/>
        <end position="113"/>
    </location>
</feature>
<organism evidence="2 3">
    <name type="scientific">Nesterenkonia xinjiangensis</name>
    <dbReference type="NCBI Taxonomy" id="225327"/>
    <lineage>
        <taxon>Bacteria</taxon>
        <taxon>Bacillati</taxon>
        <taxon>Actinomycetota</taxon>
        <taxon>Actinomycetes</taxon>
        <taxon>Micrococcales</taxon>
        <taxon>Micrococcaceae</taxon>
        <taxon>Nesterenkonia</taxon>
    </lineage>
</organism>
<feature type="region of interest" description="Disordered" evidence="1">
    <location>
        <begin position="1"/>
        <end position="34"/>
    </location>
</feature>